<reference evidence="4" key="1">
    <citation type="submission" date="2016-06" db="UniProtKB">
        <authorList>
            <consortium name="WormBaseParasite"/>
        </authorList>
    </citation>
    <scope>IDENTIFICATION</scope>
</reference>
<feature type="compositionally biased region" description="Polar residues" evidence="1">
    <location>
        <begin position="80"/>
        <end position="91"/>
    </location>
</feature>
<name>A0A183TAQ3_SCHSO</name>
<feature type="region of interest" description="Disordered" evidence="1">
    <location>
        <begin position="56"/>
        <end position="91"/>
    </location>
</feature>
<evidence type="ECO:0000256" key="1">
    <source>
        <dbReference type="SAM" id="MobiDB-lite"/>
    </source>
</evidence>
<sequence length="91" mass="10589">MLFAICVGHDTWVHHQNHIRRWHCSKATEPESLSSLSLDILLDTFAIPTDHLVSEPNAAAPSERKLLPRRRTNRVRRTTQPIQVNPRQKQY</sequence>
<protein>
    <submittedName>
        <fullName evidence="2 4">Uncharacterized protein</fullName>
    </submittedName>
</protein>
<feature type="compositionally biased region" description="Basic residues" evidence="1">
    <location>
        <begin position="67"/>
        <end position="77"/>
    </location>
</feature>
<organism evidence="4">
    <name type="scientific">Schistocephalus solidus</name>
    <name type="common">Tapeworm</name>
    <dbReference type="NCBI Taxonomy" id="70667"/>
    <lineage>
        <taxon>Eukaryota</taxon>
        <taxon>Metazoa</taxon>
        <taxon>Spiralia</taxon>
        <taxon>Lophotrochozoa</taxon>
        <taxon>Platyhelminthes</taxon>
        <taxon>Cestoda</taxon>
        <taxon>Eucestoda</taxon>
        <taxon>Diphyllobothriidea</taxon>
        <taxon>Diphyllobothriidae</taxon>
        <taxon>Schistocephalus</taxon>
    </lineage>
</organism>
<proteinExistence type="predicted"/>
<gene>
    <name evidence="2" type="ORF">SSLN_LOCUS13551</name>
</gene>
<reference evidence="2 3" key="2">
    <citation type="submission" date="2018-11" db="EMBL/GenBank/DDBJ databases">
        <authorList>
            <consortium name="Pathogen Informatics"/>
        </authorList>
    </citation>
    <scope>NUCLEOTIDE SEQUENCE [LARGE SCALE GENOMIC DNA]</scope>
    <source>
        <strain evidence="2 3">NST_G2</strain>
    </source>
</reference>
<dbReference type="AlphaFoldDB" id="A0A183TAQ3"/>
<dbReference type="EMBL" id="UYSU01038182">
    <property type="protein sequence ID" value="VDL99936.1"/>
    <property type="molecule type" value="Genomic_DNA"/>
</dbReference>
<evidence type="ECO:0000313" key="2">
    <source>
        <dbReference type="EMBL" id="VDL99936.1"/>
    </source>
</evidence>
<keyword evidence="3" id="KW-1185">Reference proteome</keyword>
<dbReference type="Proteomes" id="UP000275846">
    <property type="component" value="Unassembled WGS sequence"/>
</dbReference>
<evidence type="ECO:0000313" key="3">
    <source>
        <dbReference type="Proteomes" id="UP000275846"/>
    </source>
</evidence>
<dbReference type="WBParaSite" id="SSLN_0001406601-mRNA-1">
    <property type="protein sequence ID" value="SSLN_0001406601-mRNA-1"/>
    <property type="gene ID" value="SSLN_0001406601"/>
</dbReference>
<evidence type="ECO:0000313" key="4">
    <source>
        <dbReference type="WBParaSite" id="SSLN_0001406601-mRNA-1"/>
    </source>
</evidence>
<accession>A0A183TAQ3</accession>